<proteinExistence type="predicted"/>
<evidence type="ECO:0000256" key="1">
    <source>
        <dbReference type="ARBA" id="ARBA00022714"/>
    </source>
</evidence>
<dbReference type="Gene3D" id="3.40.30.10">
    <property type="entry name" value="Glutaredoxin"/>
    <property type="match status" value="1"/>
</dbReference>
<dbReference type="AlphaFoldDB" id="A0AAF0EJ27"/>
<keyword evidence="1" id="KW-0479">Metal-binding</keyword>
<dbReference type="PANTHER" id="PTHR31902:SF14">
    <property type="entry name" value="ACTIN PATCHES DISTAL PROTEIN 1"/>
    <property type="match status" value="1"/>
</dbReference>
<protein>
    <submittedName>
        <fullName evidence="4">Lipoyl synthase</fullName>
        <ecNumber evidence="4">2.8.1.8</ecNumber>
    </submittedName>
</protein>
<keyword evidence="5" id="KW-1185">Reference proteome</keyword>
<dbReference type="GO" id="GO:0016992">
    <property type="term" value="F:lipoate synthase activity"/>
    <property type="evidence" value="ECO:0007669"/>
    <property type="project" value="UniProtKB-EC"/>
</dbReference>
<dbReference type="PANTHER" id="PTHR31902">
    <property type="entry name" value="ACTIN PATCHES DISTAL PROTEIN 1"/>
    <property type="match status" value="1"/>
</dbReference>
<dbReference type="Gene3D" id="3.10.20.30">
    <property type="match status" value="1"/>
</dbReference>
<dbReference type="InterPro" id="IPR009737">
    <property type="entry name" value="Aim32/Apd1-like"/>
</dbReference>
<gene>
    <name evidence="4" type="ORF">MNAN1_000480</name>
</gene>
<dbReference type="InterPro" id="IPR012675">
    <property type="entry name" value="Beta-grasp_dom_sf"/>
</dbReference>
<feature type="region of interest" description="Disordered" evidence="3">
    <location>
        <begin position="334"/>
        <end position="358"/>
    </location>
</feature>
<dbReference type="Proteomes" id="UP001213623">
    <property type="component" value="Chromosome 1"/>
</dbReference>
<dbReference type="GO" id="GO:0051537">
    <property type="term" value="F:2 iron, 2 sulfur cluster binding"/>
    <property type="evidence" value="ECO:0007669"/>
    <property type="project" value="UniProtKB-KW"/>
</dbReference>
<dbReference type="EMBL" id="CP119892">
    <property type="protein sequence ID" value="WFD25520.1"/>
    <property type="molecule type" value="Genomic_DNA"/>
</dbReference>
<dbReference type="CDD" id="cd00207">
    <property type="entry name" value="fer2"/>
    <property type="match status" value="1"/>
</dbReference>
<reference evidence="4" key="1">
    <citation type="submission" date="2023-03" db="EMBL/GenBank/DDBJ databases">
        <title>Mating type loci evolution in Malassezia.</title>
        <authorList>
            <person name="Coelho M.A."/>
        </authorList>
    </citation>
    <scope>NUCLEOTIDE SEQUENCE</scope>
    <source>
        <strain evidence="4">CBS 9557</strain>
    </source>
</reference>
<dbReference type="SUPFAM" id="SSF52833">
    <property type="entry name" value="Thioredoxin-like"/>
    <property type="match status" value="1"/>
</dbReference>
<dbReference type="CDD" id="cd03062">
    <property type="entry name" value="TRX_Fd_Sucrase"/>
    <property type="match status" value="1"/>
</dbReference>
<sequence>MRAVPALGLRRAWSVRWPVPRIARAYSALPKNLYDPSPALDAWERIPAAPYDPSPLPGTAPEYEAHLVLHPVRERHPDTTWPSHIESVCPLVSELSSRARAGGSLAGFGISLSAGENDLPEAHPPWDAHRDKAMRAPPNQAAEDELFWLYAYGSGGKFVQWPTPLSLRTLPSGTVMRTELVALWDKAPEAKEAHVYVCTHGMRDCRCGVVGTELVHALRAQVAQHEQQCASQGHTPAKRVRVLPISHVGGHKWAANALVYPHGDWYGNLRVSDAPLLLRAALAPASSRHDIHDMRERLVVWPRWRGRLGMSALQQQAHRDAWGPSVVYPAHLAPRPREESASAAPTTPKEAATDEKEVSLRFRSHSGQWFDVKGRLGETLMSVAKRHELPGIEATCGGELECATCHAYVCDASADPHAQGQVETKLEGAEHILGDDAHVSDEEDDMLEYALGRKESSRLTCQVRVTRGMVAWMQRGGRIELPPY</sequence>
<dbReference type="InterPro" id="IPR036010">
    <property type="entry name" value="2Fe-2S_ferredoxin-like_sf"/>
</dbReference>
<dbReference type="InterPro" id="IPR036249">
    <property type="entry name" value="Thioredoxin-like_sf"/>
</dbReference>
<dbReference type="Pfam" id="PF06999">
    <property type="entry name" value="Suc_Fer-like"/>
    <property type="match status" value="1"/>
</dbReference>
<name>A0AAF0EJ27_9BASI</name>
<evidence type="ECO:0000256" key="2">
    <source>
        <dbReference type="ARBA" id="ARBA00023014"/>
    </source>
</evidence>
<keyword evidence="2" id="KW-0411">Iron-sulfur</keyword>
<dbReference type="EC" id="2.8.1.8" evidence="4"/>
<dbReference type="InterPro" id="IPR001041">
    <property type="entry name" value="2Fe-2S_ferredoxin-type"/>
</dbReference>
<dbReference type="SUPFAM" id="SSF54292">
    <property type="entry name" value="2Fe-2S ferredoxin-like"/>
    <property type="match status" value="1"/>
</dbReference>
<organism evidence="4 5">
    <name type="scientific">Malassezia nana</name>
    <dbReference type="NCBI Taxonomy" id="180528"/>
    <lineage>
        <taxon>Eukaryota</taxon>
        <taxon>Fungi</taxon>
        <taxon>Dikarya</taxon>
        <taxon>Basidiomycota</taxon>
        <taxon>Ustilaginomycotina</taxon>
        <taxon>Malasseziomycetes</taxon>
        <taxon>Malasseziales</taxon>
        <taxon>Malasseziaceae</taxon>
        <taxon>Malassezia</taxon>
    </lineage>
</organism>
<evidence type="ECO:0000313" key="4">
    <source>
        <dbReference type="EMBL" id="WFD25520.1"/>
    </source>
</evidence>
<accession>A0AAF0EJ27</accession>
<evidence type="ECO:0000313" key="5">
    <source>
        <dbReference type="Proteomes" id="UP001213623"/>
    </source>
</evidence>
<keyword evidence="1" id="KW-0001">2Fe-2S</keyword>
<keyword evidence="1" id="KW-0408">Iron</keyword>
<evidence type="ECO:0000256" key="3">
    <source>
        <dbReference type="SAM" id="MobiDB-lite"/>
    </source>
</evidence>
<keyword evidence="4" id="KW-0808">Transferase</keyword>